<protein>
    <recommendedName>
        <fullName evidence="8">Growth arrest and DNA damage-inducible protein GADD45 alpha</fullName>
    </recommendedName>
</protein>
<reference evidence="10 11" key="1">
    <citation type="submission" date="2019-09" db="EMBL/GenBank/DDBJ databases">
        <title>Bird 10,000 Genomes (B10K) Project - Family phase.</title>
        <authorList>
            <person name="Zhang G."/>
        </authorList>
    </citation>
    <scope>NUCLEOTIDE SEQUENCE [LARGE SCALE GENOMIC DNA]</scope>
    <source>
        <strain evidence="10">B10K-DU-029-51</strain>
    </source>
</reference>
<dbReference type="EMBL" id="VZTX01010993">
    <property type="protein sequence ID" value="NXU12253.1"/>
    <property type="molecule type" value="Genomic_DNA"/>
</dbReference>
<dbReference type="GO" id="GO:0005634">
    <property type="term" value="C:nucleus"/>
    <property type="evidence" value="ECO:0007669"/>
    <property type="project" value="UniProtKB-SubCell"/>
</dbReference>
<keyword evidence="7" id="KW-0131">Cell cycle</keyword>
<dbReference type="GO" id="GO:0006974">
    <property type="term" value="P:DNA damage response"/>
    <property type="evidence" value="ECO:0007669"/>
    <property type="project" value="UniProtKB-KW"/>
</dbReference>
<evidence type="ECO:0000256" key="3">
    <source>
        <dbReference type="ARBA" id="ARBA00022553"/>
    </source>
</evidence>
<dbReference type="InterPro" id="IPR024824">
    <property type="entry name" value="GADD45"/>
</dbReference>
<keyword evidence="11" id="KW-1185">Reference proteome</keyword>
<dbReference type="PANTHER" id="PTHR10411:SF3">
    <property type="entry name" value="GROWTH ARREST AND DNA DAMAGE-INDUCIBLE PROTEIN GADD45 ALPHA"/>
    <property type="match status" value="1"/>
</dbReference>
<sequence length="108" mass="11778">RERRGVAGDGRCRVSRRRMEQAGDALEEVLSKALSQRSLTLGVYEAAKLLNEEAGDAALQIHFTLLRAFCCENDINILRVSNPARLAQLLLPAAGPEPPADLHCVLVT</sequence>
<dbReference type="Proteomes" id="UP000570592">
    <property type="component" value="Unassembled WGS sequence"/>
</dbReference>
<evidence type="ECO:0000256" key="4">
    <source>
        <dbReference type="ARBA" id="ARBA00022763"/>
    </source>
</evidence>
<comment type="caution">
    <text evidence="10">The sequence shown here is derived from an EMBL/GenBank/DDBJ whole genome shotgun (WGS) entry which is preliminary data.</text>
</comment>
<comment type="subcellular location">
    <subcellularLocation>
        <location evidence="1">Nucleus</location>
    </subcellularLocation>
</comment>
<dbReference type="PANTHER" id="PTHR10411">
    <property type="entry name" value="GROWTH ARREST AND DNA DAMAGE-INDUCIBLE PROTEIN GADD45"/>
    <property type="match status" value="1"/>
</dbReference>
<comment type="similarity">
    <text evidence="2">Belongs to the GADD45 family.</text>
</comment>
<feature type="non-terminal residue" evidence="10">
    <location>
        <position position="1"/>
    </location>
</feature>
<evidence type="ECO:0000256" key="5">
    <source>
        <dbReference type="ARBA" id="ARBA00022810"/>
    </source>
</evidence>
<dbReference type="InterPro" id="IPR029064">
    <property type="entry name" value="Ribosomal_eL30-like_sf"/>
</dbReference>
<keyword evidence="4" id="KW-0227">DNA damage</keyword>
<accession>A0A7L3I3Q8</accession>
<keyword evidence="5" id="KW-0338">Growth arrest</keyword>
<name>A0A7L3I3Q8_9PASS</name>
<feature type="non-terminal residue" evidence="10">
    <location>
        <position position="108"/>
    </location>
</feature>
<dbReference type="Gene3D" id="3.30.1330.30">
    <property type="match status" value="1"/>
</dbReference>
<dbReference type="SUPFAM" id="SSF55315">
    <property type="entry name" value="L30e-like"/>
    <property type="match status" value="1"/>
</dbReference>
<dbReference type="InterPro" id="IPR004038">
    <property type="entry name" value="Ribosomal_eL8/eL30/eS12/Gad45"/>
</dbReference>
<evidence type="ECO:0000256" key="1">
    <source>
        <dbReference type="ARBA" id="ARBA00004123"/>
    </source>
</evidence>
<evidence type="ECO:0000259" key="9">
    <source>
        <dbReference type="Pfam" id="PF01248"/>
    </source>
</evidence>
<organism evidence="10 11">
    <name type="scientific">Pardalotus punctatus</name>
    <name type="common">spotted pardalote</name>
    <dbReference type="NCBI Taxonomy" id="254575"/>
    <lineage>
        <taxon>Eukaryota</taxon>
        <taxon>Metazoa</taxon>
        <taxon>Chordata</taxon>
        <taxon>Craniata</taxon>
        <taxon>Vertebrata</taxon>
        <taxon>Euteleostomi</taxon>
        <taxon>Archelosauria</taxon>
        <taxon>Archosauria</taxon>
        <taxon>Dinosauria</taxon>
        <taxon>Saurischia</taxon>
        <taxon>Theropoda</taxon>
        <taxon>Coelurosauria</taxon>
        <taxon>Aves</taxon>
        <taxon>Neognathae</taxon>
        <taxon>Neoaves</taxon>
        <taxon>Telluraves</taxon>
        <taxon>Australaves</taxon>
        <taxon>Passeriformes</taxon>
        <taxon>Meliphagoidea</taxon>
        <taxon>Pardalotidae</taxon>
        <taxon>Pardalotus</taxon>
    </lineage>
</organism>
<dbReference type="Pfam" id="PF01248">
    <property type="entry name" value="Ribosomal_L7Ae"/>
    <property type="match status" value="1"/>
</dbReference>
<feature type="domain" description="Ribosomal protein eL8/eL30/eS12/Gadd45" evidence="9">
    <location>
        <begin position="24"/>
        <end position="90"/>
    </location>
</feature>
<keyword evidence="6" id="KW-0539">Nucleus</keyword>
<evidence type="ECO:0000256" key="6">
    <source>
        <dbReference type="ARBA" id="ARBA00023242"/>
    </source>
</evidence>
<evidence type="ECO:0000256" key="8">
    <source>
        <dbReference type="ARBA" id="ARBA00040000"/>
    </source>
</evidence>
<dbReference type="GO" id="GO:0005737">
    <property type="term" value="C:cytoplasm"/>
    <property type="evidence" value="ECO:0007669"/>
    <property type="project" value="TreeGrafter"/>
</dbReference>
<dbReference type="AlphaFoldDB" id="A0A7L3I3Q8"/>
<evidence type="ECO:0000256" key="2">
    <source>
        <dbReference type="ARBA" id="ARBA00007361"/>
    </source>
</evidence>
<dbReference type="GO" id="GO:0051726">
    <property type="term" value="P:regulation of cell cycle"/>
    <property type="evidence" value="ECO:0007669"/>
    <property type="project" value="UniProtKB-KW"/>
</dbReference>
<evidence type="ECO:0000256" key="7">
    <source>
        <dbReference type="ARBA" id="ARBA00023306"/>
    </source>
</evidence>
<proteinExistence type="inferred from homology"/>
<evidence type="ECO:0000313" key="10">
    <source>
        <dbReference type="EMBL" id="NXU12253.1"/>
    </source>
</evidence>
<evidence type="ECO:0000313" key="11">
    <source>
        <dbReference type="Proteomes" id="UP000570592"/>
    </source>
</evidence>
<gene>
    <name evidence="10" type="primary">Gadd45a</name>
    <name evidence="10" type="ORF">PARPUN_R06934</name>
</gene>
<keyword evidence="3" id="KW-0597">Phosphoprotein</keyword>